<dbReference type="GO" id="GO:0005886">
    <property type="term" value="C:plasma membrane"/>
    <property type="evidence" value="ECO:0007669"/>
    <property type="project" value="UniProtKB-SubCell"/>
</dbReference>
<dbReference type="RefSeq" id="WP_130343556.1">
    <property type="nucleotide sequence ID" value="NZ_SGWQ01000002.1"/>
</dbReference>
<gene>
    <name evidence="8" type="ORF">EV193_102743</name>
</gene>
<dbReference type="EMBL" id="SGWQ01000002">
    <property type="protein sequence ID" value="RZS43762.1"/>
    <property type="molecule type" value="Genomic_DNA"/>
</dbReference>
<dbReference type="AlphaFoldDB" id="A0A4Q7L649"/>
<comment type="subcellular location">
    <subcellularLocation>
        <location evidence="1">Cell membrane</location>
        <topology evidence="1">Multi-pass membrane protein</topology>
    </subcellularLocation>
</comment>
<evidence type="ECO:0000256" key="2">
    <source>
        <dbReference type="ARBA" id="ARBA00022475"/>
    </source>
</evidence>
<keyword evidence="5 6" id="KW-0472">Membrane</keyword>
<dbReference type="Proteomes" id="UP000294257">
    <property type="component" value="Unassembled WGS sequence"/>
</dbReference>
<feature type="transmembrane region" description="Helical" evidence="6">
    <location>
        <begin position="368"/>
        <end position="392"/>
    </location>
</feature>
<dbReference type="InterPro" id="IPR011701">
    <property type="entry name" value="MFS"/>
</dbReference>
<comment type="caution">
    <text evidence="8">The sequence shown here is derived from an EMBL/GenBank/DDBJ whole genome shotgun (WGS) entry which is preliminary data.</text>
</comment>
<dbReference type="Pfam" id="PF07690">
    <property type="entry name" value="MFS_1"/>
    <property type="match status" value="1"/>
</dbReference>
<evidence type="ECO:0000256" key="5">
    <source>
        <dbReference type="ARBA" id="ARBA00023136"/>
    </source>
</evidence>
<feature type="transmembrane region" description="Helical" evidence="6">
    <location>
        <begin position="308"/>
        <end position="330"/>
    </location>
</feature>
<proteinExistence type="predicted"/>
<evidence type="ECO:0000256" key="6">
    <source>
        <dbReference type="SAM" id="Phobius"/>
    </source>
</evidence>
<dbReference type="OrthoDB" id="9793136at2"/>
<name>A0A4Q7L649_9PSEU</name>
<dbReference type="CDD" id="cd06173">
    <property type="entry name" value="MFS_MefA_like"/>
    <property type="match status" value="1"/>
</dbReference>
<feature type="transmembrane region" description="Helical" evidence="6">
    <location>
        <begin position="12"/>
        <end position="33"/>
    </location>
</feature>
<feature type="transmembrane region" description="Helical" evidence="6">
    <location>
        <begin position="217"/>
        <end position="240"/>
    </location>
</feature>
<feature type="domain" description="Major facilitator superfamily (MFS) profile" evidence="7">
    <location>
        <begin position="1"/>
        <end position="192"/>
    </location>
</feature>
<dbReference type="InterPro" id="IPR020846">
    <property type="entry name" value="MFS_dom"/>
</dbReference>
<keyword evidence="9" id="KW-1185">Reference proteome</keyword>
<feature type="transmembrane region" description="Helical" evidence="6">
    <location>
        <begin position="252"/>
        <end position="275"/>
    </location>
</feature>
<dbReference type="GO" id="GO:0022857">
    <property type="term" value="F:transmembrane transporter activity"/>
    <property type="evidence" value="ECO:0007669"/>
    <property type="project" value="InterPro"/>
</dbReference>
<evidence type="ECO:0000256" key="4">
    <source>
        <dbReference type="ARBA" id="ARBA00022989"/>
    </source>
</evidence>
<dbReference type="PANTHER" id="PTHR23513">
    <property type="entry name" value="INTEGRAL MEMBRANE EFFLUX PROTEIN-RELATED"/>
    <property type="match status" value="1"/>
</dbReference>
<organism evidence="8 9">
    <name type="scientific">Herbihabitans rhizosphaerae</name>
    <dbReference type="NCBI Taxonomy" id="1872711"/>
    <lineage>
        <taxon>Bacteria</taxon>
        <taxon>Bacillati</taxon>
        <taxon>Actinomycetota</taxon>
        <taxon>Actinomycetes</taxon>
        <taxon>Pseudonocardiales</taxon>
        <taxon>Pseudonocardiaceae</taxon>
        <taxon>Herbihabitans</taxon>
    </lineage>
</organism>
<dbReference type="SUPFAM" id="SSF103473">
    <property type="entry name" value="MFS general substrate transporter"/>
    <property type="match status" value="1"/>
</dbReference>
<evidence type="ECO:0000313" key="8">
    <source>
        <dbReference type="EMBL" id="RZS43762.1"/>
    </source>
</evidence>
<evidence type="ECO:0000256" key="1">
    <source>
        <dbReference type="ARBA" id="ARBA00004651"/>
    </source>
</evidence>
<dbReference type="PROSITE" id="PS50850">
    <property type="entry name" value="MFS"/>
    <property type="match status" value="2"/>
</dbReference>
<accession>A0A4Q7L649</accession>
<reference evidence="8 9" key="1">
    <citation type="submission" date="2019-02" db="EMBL/GenBank/DDBJ databases">
        <title>Genomic Encyclopedia of Type Strains, Phase IV (KMG-IV): sequencing the most valuable type-strain genomes for metagenomic binning, comparative biology and taxonomic classification.</title>
        <authorList>
            <person name="Goeker M."/>
        </authorList>
    </citation>
    <scope>NUCLEOTIDE SEQUENCE [LARGE SCALE GENOMIC DNA]</scope>
    <source>
        <strain evidence="8 9">DSM 101727</strain>
    </source>
</reference>
<evidence type="ECO:0000256" key="3">
    <source>
        <dbReference type="ARBA" id="ARBA00022692"/>
    </source>
</evidence>
<feature type="transmembrane region" description="Helical" evidence="6">
    <location>
        <begin position="342"/>
        <end position="362"/>
    </location>
</feature>
<evidence type="ECO:0000313" key="9">
    <source>
        <dbReference type="Proteomes" id="UP000294257"/>
    </source>
</evidence>
<dbReference type="PANTHER" id="PTHR23513:SF6">
    <property type="entry name" value="MAJOR FACILITATOR SUPERFAMILY ASSOCIATED DOMAIN-CONTAINING PROTEIN"/>
    <property type="match status" value="1"/>
</dbReference>
<keyword evidence="3 6" id="KW-0812">Transmembrane</keyword>
<feature type="transmembrane region" description="Helical" evidence="6">
    <location>
        <begin position="159"/>
        <end position="188"/>
    </location>
</feature>
<protein>
    <submittedName>
        <fullName evidence="8">Putative MFS family arabinose efflux permease</fullName>
    </submittedName>
</protein>
<keyword evidence="2" id="KW-1003">Cell membrane</keyword>
<sequence>MSAARLPLIALLTANVVSICGTTMTFLAVPWFVLETTGSPVRTGLVLGVELTGVVASSMLGGPIVDRLGRKRSSVLSDGFAAVSVAAIPLLHYTVGLAFWQLLAAALLLGLSRAPGETARSAMMPTLVRRAGTSFERAAGAYDGVSRGARMLGAPAAGVLIAVLGPAGVLWVDAATFVVSAAIMVLLVPDSAPPEHRRGSYVDELRAGFAYLRSDRLIGAITVMVMATNMLDAAGSAVLIPLYAKEVLHSSVALGLITGVFAGGAVAGNALFGWLGSRLPRWSTYTFAFLLVGAPRWGLLALEPGLPVILAWFLIIGIACGAINPILTVVEFERLPEEQRARVFGVMQGGVLAAAPLGAMLGGVAVEAFGLTTTILIVGVGYLAVTVCPLLFPLWRQMDDRPVIPRTHASVGALSD</sequence>
<evidence type="ECO:0000259" key="7">
    <source>
        <dbReference type="PROSITE" id="PS50850"/>
    </source>
</evidence>
<feature type="domain" description="Major facilitator superfamily (MFS) profile" evidence="7">
    <location>
        <begin position="208"/>
        <end position="416"/>
    </location>
</feature>
<feature type="transmembrane region" description="Helical" evidence="6">
    <location>
        <begin position="80"/>
        <end position="103"/>
    </location>
</feature>
<dbReference type="InterPro" id="IPR036259">
    <property type="entry name" value="MFS_trans_sf"/>
</dbReference>
<dbReference type="Gene3D" id="1.20.1250.20">
    <property type="entry name" value="MFS general substrate transporter like domains"/>
    <property type="match status" value="1"/>
</dbReference>
<keyword evidence="4 6" id="KW-1133">Transmembrane helix</keyword>